<keyword evidence="2" id="KW-1185">Reference proteome</keyword>
<evidence type="ECO:0000313" key="1">
    <source>
        <dbReference type="EMBL" id="GIY89160.1"/>
    </source>
</evidence>
<sequence>MHDPGPFGSWHSCMIRKYLVFVHPWSLDEYSTNELEHSDWMPPDDETREGSLQLIKSQRIRKAQLIP</sequence>
<accession>A0AAV4X5A0</accession>
<reference evidence="1 2" key="1">
    <citation type="submission" date="2021-06" db="EMBL/GenBank/DDBJ databases">
        <title>Caerostris darwini draft genome.</title>
        <authorList>
            <person name="Kono N."/>
            <person name="Arakawa K."/>
        </authorList>
    </citation>
    <scope>NUCLEOTIDE SEQUENCE [LARGE SCALE GENOMIC DNA]</scope>
</reference>
<organism evidence="1 2">
    <name type="scientific">Caerostris darwini</name>
    <dbReference type="NCBI Taxonomy" id="1538125"/>
    <lineage>
        <taxon>Eukaryota</taxon>
        <taxon>Metazoa</taxon>
        <taxon>Ecdysozoa</taxon>
        <taxon>Arthropoda</taxon>
        <taxon>Chelicerata</taxon>
        <taxon>Arachnida</taxon>
        <taxon>Araneae</taxon>
        <taxon>Araneomorphae</taxon>
        <taxon>Entelegynae</taxon>
        <taxon>Araneoidea</taxon>
        <taxon>Araneidae</taxon>
        <taxon>Caerostris</taxon>
    </lineage>
</organism>
<dbReference type="Proteomes" id="UP001054837">
    <property type="component" value="Unassembled WGS sequence"/>
</dbReference>
<gene>
    <name evidence="1" type="ORF">CDAR_33201</name>
</gene>
<name>A0AAV4X5A0_9ARAC</name>
<proteinExistence type="predicted"/>
<evidence type="ECO:0000313" key="2">
    <source>
        <dbReference type="Proteomes" id="UP001054837"/>
    </source>
</evidence>
<dbReference type="AlphaFoldDB" id="A0AAV4X5A0"/>
<protein>
    <submittedName>
        <fullName evidence="1">Uncharacterized protein</fullName>
    </submittedName>
</protein>
<dbReference type="EMBL" id="BPLQ01015589">
    <property type="protein sequence ID" value="GIY89160.1"/>
    <property type="molecule type" value="Genomic_DNA"/>
</dbReference>
<comment type="caution">
    <text evidence="1">The sequence shown here is derived from an EMBL/GenBank/DDBJ whole genome shotgun (WGS) entry which is preliminary data.</text>
</comment>